<dbReference type="VEuPathDB" id="FungiDB:AB675_9136"/>
<keyword evidence="1" id="KW-0732">Signal</keyword>
<dbReference type="RefSeq" id="XP_018001719.1">
    <property type="nucleotide sequence ID" value="XM_018149647.1"/>
</dbReference>
<dbReference type="Proteomes" id="UP000038010">
    <property type="component" value="Unassembled WGS sequence"/>
</dbReference>
<dbReference type="OrthoDB" id="4171120at2759"/>
<gene>
    <name evidence="2" type="ORF">AB675_9136</name>
</gene>
<accession>A0A0N1HSS3</accession>
<evidence type="ECO:0000313" key="2">
    <source>
        <dbReference type="EMBL" id="KPI41756.1"/>
    </source>
</evidence>
<organism evidence="2 3">
    <name type="scientific">Cyphellophora attinorum</name>
    <dbReference type="NCBI Taxonomy" id="1664694"/>
    <lineage>
        <taxon>Eukaryota</taxon>
        <taxon>Fungi</taxon>
        <taxon>Dikarya</taxon>
        <taxon>Ascomycota</taxon>
        <taxon>Pezizomycotina</taxon>
        <taxon>Eurotiomycetes</taxon>
        <taxon>Chaetothyriomycetidae</taxon>
        <taxon>Chaetothyriales</taxon>
        <taxon>Cyphellophoraceae</taxon>
        <taxon>Cyphellophora</taxon>
    </lineage>
</organism>
<protein>
    <submittedName>
        <fullName evidence="2">Uncharacterized protein</fullName>
    </submittedName>
</protein>
<dbReference type="AlphaFoldDB" id="A0A0N1HSS3"/>
<sequence length="330" mass="34781">MRSTRSSASSIALLILSRFASTTVAQSRPTDDVCFVDVGSDTSIGNVSFDTVVADKPVFWVATVKHDNDRIMTRQFHLFTEDRGLRIGSNTSDFNGCGLALSGVMKTDRKAMLPEVDGEGDPGCDIILGQECAAAVLERARQELDDVLGNATDDAAQQVCGEVRDRLFASSRPEGCDVNVWASISDMVLTGPETDVINTTYVPGEAADCGDEAQVTDLYDQGQTFALFPLPSFKVPEDGTLEDAAGWVRTSTPMISLFWAADGSASRLGQLDASLNCVSATNSKEAMLSGSGSSESSAESSASSSVPFSSAYLLTGGLVASLLHALAWGS</sequence>
<comment type="caution">
    <text evidence="2">The sequence shown here is derived from an EMBL/GenBank/DDBJ whole genome shotgun (WGS) entry which is preliminary data.</text>
</comment>
<dbReference type="EMBL" id="LFJN01000009">
    <property type="protein sequence ID" value="KPI41756.1"/>
    <property type="molecule type" value="Genomic_DNA"/>
</dbReference>
<evidence type="ECO:0000313" key="3">
    <source>
        <dbReference type="Proteomes" id="UP000038010"/>
    </source>
</evidence>
<reference evidence="2 3" key="1">
    <citation type="submission" date="2015-06" db="EMBL/GenBank/DDBJ databases">
        <title>Draft genome of the ant-associated black yeast Phialophora attae CBS 131958.</title>
        <authorList>
            <person name="Moreno L.F."/>
            <person name="Stielow B.J."/>
            <person name="de Hoog S."/>
            <person name="Vicente V.A."/>
            <person name="Weiss V.A."/>
            <person name="de Vries M."/>
            <person name="Cruz L.M."/>
            <person name="Souza E.M."/>
        </authorList>
    </citation>
    <scope>NUCLEOTIDE SEQUENCE [LARGE SCALE GENOMIC DNA]</scope>
    <source>
        <strain evidence="2 3">CBS 131958</strain>
    </source>
</reference>
<feature type="signal peptide" evidence="1">
    <location>
        <begin position="1"/>
        <end position="25"/>
    </location>
</feature>
<keyword evidence="3" id="KW-1185">Reference proteome</keyword>
<proteinExistence type="predicted"/>
<feature type="chain" id="PRO_5005873491" evidence="1">
    <location>
        <begin position="26"/>
        <end position="330"/>
    </location>
</feature>
<evidence type="ECO:0000256" key="1">
    <source>
        <dbReference type="SAM" id="SignalP"/>
    </source>
</evidence>
<name>A0A0N1HSS3_9EURO</name>
<dbReference type="GeneID" id="28741526"/>